<dbReference type="EMBL" id="CAVMJV010000027">
    <property type="protein sequence ID" value="CAK5075261.1"/>
    <property type="molecule type" value="Genomic_DNA"/>
</dbReference>
<protein>
    <submittedName>
        <fullName evidence="1">Uncharacterized protein</fullName>
    </submittedName>
</protein>
<comment type="caution">
    <text evidence="1">The sequence shown here is derived from an EMBL/GenBank/DDBJ whole genome shotgun (WGS) entry which is preliminary data.</text>
</comment>
<dbReference type="Proteomes" id="UP001497535">
    <property type="component" value="Unassembled WGS sequence"/>
</dbReference>
<sequence length="104" mass="12146">MTFRLKLALIWHFDFLSFFKLNKKIGKIQEPIKSQKPVLKICRIRIQDLHLEPVGIRPDFFGLIRSGFNPEIARKISGFGTRTTEKSGRIRSSPSHYFKPFLTL</sequence>
<name>A0ACB0Z8E2_MELEN</name>
<keyword evidence="2" id="KW-1185">Reference proteome</keyword>
<gene>
    <name evidence="1" type="ORF">MENTE1834_LOCUS22052</name>
</gene>
<evidence type="ECO:0000313" key="2">
    <source>
        <dbReference type="Proteomes" id="UP001497535"/>
    </source>
</evidence>
<evidence type="ECO:0000313" key="1">
    <source>
        <dbReference type="EMBL" id="CAK5075261.1"/>
    </source>
</evidence>
<proteinExistence type="predicted"/>
<reference evidence="1" key="1">
    <citation type="submission" date="2023-11" db="EMBL/GenBank/DDBJ databases">
        <authorList>
            <person name="Poullet M."/>
        </authorList>
    </citation>
    <scope>NUCLEOTIDE SEQUENCE</scope>
    <source>
        <strain evidence="1">E1834</strain>
    </source>
</reference>
<accession>A0ACB0Z8E2</accession>
<organism evidence="1 2">
    <name type="scientific">Meloidogyne enterolobii</name>
    <name type="common">Root-knot nematode worm</name>
    <name type="synonym">Meloidogyne mayaguensis</name>
    <dbReference type="NCBI Taxonomy" id="390850"/>
    <lineage>
        <taxon>Eukaryota</taxon>
        <taxon>Metazoa</taxon>
        <taxon>Ecdysozoa</taxon>
        <taxon>Nematoda</taxon>
        <taxon>Chromadorea</taxon>
        <taxon>Rhabditida</taxon>
        <taxon>Tylenchina</taxon>
        <taxon>Tylenchomorpha</taxon>
        <taxon>Tylenchoidea</taxon>
        <taxon>Meloidogynidae</taxon>
        <taxon>Meloidogyninae</taxon>
        <taxon>Meloidogyne</taxon>
    </lineage>
</organism>